<dbReference type="RefSeq" id="XP_038777078.1">
    <property type="nucleotide sequence ID" value="XM_038921150.1"/>
</dbReference>
<dbReference type="AlphaFoldDB" id="A0A875RY52"/>
<sequence length="1136" mass="134144">MQTESSGVECFRELVDELYRLSKYTAGTLTVGELRDVRDNFRDLLRVESSQFDERDYKDIKLTIFWIDAGIDYHAITEVGNVSESIAISRIVQSLGNAGRSLSTLNQLDRIDAEEGDSTTDLSQKLTVANKIRSLMDDHTQFVTEVSAKGDLIDQIHILYVNDMYYRERGDDGEISFDSQLTQSIHTEGPLSSDEILNDVYNYGFTRLLATLNPLDTKRIQLKKIRLAAVDTVDQYLTKRGILFVYNSNVVIEFHRRIWGLVKFCFRNNVDYDVLTDSIDSFSELNPVFPIMRLFLKQALEEQSLDNDGDNSPEFSAEFTDESDEKSLFVKEDRIPPPQELISILRSVVEPQANTLPQLLVFVKALEIYSEFLDTDGIQYYSDYYYCAVSRSTSAWINKDTSLLEFYAELQELATVSTSKKHSADGHVMANDQLIEAALTARYILKVERDFMGVLKDTFVEETLYDSKLMTIRRLLRAPYFTVWKIRYSQNKNIEQQAYRSCNKYVVHRYMKLWRHEYDKYVKSIQEADKYLEKRMFYRWKGRKQCTERVMVKKLREFELNHTIRRYFKYMLMGVRAKNSKAVKMVDSIILTVYLNRWLCGLRTIRELEKKSANFYVDTLYRSTLFLWKMACGCPFQRLKILNEAQTKFTLQRYLHMWLDQLMYANFEGQVIQSSIKLRKRYFFNYWKTIYDISLIGHKADKKLDVSVARRLIKEWKEVARMKMKADNVLRKHVMSSSLNQWRLKLRFIDGCTKRNSILARKEIRLWRLETKLREYQNQFDSEMVTETFKLWKKKVQRCTSDMKESEEVNRYLTLQTYMKFWGTHFKTRVELNDRANRLKEFVSQRERIRLIQFALDRWKLGYYELKEKEDRIENIYRGHLLRTSVTQCFDIWKKKFTRIKEALMVADNVRDSSLMLNVMLKWLNQYDRLIRLDEMYQNHVSMQDVELLRSMMSRMSLRLIKYQTDYRNADMFKLRWQKHALRAFFDIWNIKLENKKQSKDEMATVIGNPYIELERNGSRLSSIQSESSSDLTLISSSTPSTLASLVSSPGGMSPPRLFRTPIRHNKTSLSSSAKRARRLNLEQRVNHYKQAKQRSPEKMSDSDSVTTPTRARGSGTGTETVDSPLMRLRSKRKYK</sequence>
<gene>
    <name evidence="3" type="ORF">FOA43_000824</name>
</gene>
<feature type="region of interest" description="Disordered" evidence="1">
    <location>
        <begin position="1043"/>
        <end position="1136"/>
    </location>
</feature>
<dbReference type="Proteomes" id="UP000662931">
    <property type="component" value="Chromosome 1"/>
</dbReference>
<dbReference type="GeneID" id="62194225"/>
<dbReference type="InterPro" id="IPR013665">
    <property type="entry name" value="Sfi1_dom"/>
</dbReference>
<reference evidence="3" key="1">
    <citation type="submission" date="2020-10" db="EMBL/GenBank/DDBJ databases">
        <authorList>
            <person name="Roach M.J.R."/>
        </authorList>
    </citation>
    <scope>NUCLEOTIDE SEQUENCE</scope>
    <source>
        <strain evidence="3">CBS 1945</strain>
    </source>
</reference>
<keyword evidence="4" id="KW-1185">Reference proteome</keyword>
<evidence type="ECO:0000259" key="2">
    <source>
        <dbReference type="Pfam" id="PF08457"/>
    </source>
</evidence>
<dbReference type="OrthoDB" id="3991743at2759"/>
<accession>A0A875RY52</accession>
<name>A0A875RY52_EENNA</name>
<protein>
    <recommendedName>
        <fullName evidence="2">Sfi1 spindle body domain-containing protein</fullName>
    </recommendedName>
</protein>
<feature type="domain" description="Sfi1 spindle body" evidence="2">
    <location>
        <begin position="683"/>
        <end position="839"/>
    </location>
</feature>
<evidence type="ECO:0000256" key="1">
    <source>
        <dbReference type="SAM" id="MobiDB-lite"/>
    </source>
</evidence>
<evidence type="ECO:0000313" key="4">
    <source>
        <dbReference type="Proteomes" id="UP000662931"/>
    </source>
</evidence>
<dbReference type="KEGG" id="bnn:FOA43_000824"/>
<dbReference type="Pfam" id="PF08457">
    <property type="entry name" value="Sfi1"/>
    <property type="match status" value="1"/>
</dbReference>
<proteinExistence type="predicted"/>
<organism evidence="3 4">
    <name type="scientific">Eeniella nana</name>
    <name type="common">Yeast</name>
    <name type="synonym">Brettanomyces nanus</name>
    <dbReference type="NCBI Taxonomy" id="13502"/>
    <lineage>
        <taxon>Eukaryota</taxon>
        <taxon>Fungi</taxon>
        <taxon>Dikarya</taxon>
        <taxon>Ascomycota</taxon>
        <taxon>Saccharomycotina</taxon>
        <taxon>Pichiomycetes</taxon>
        <taxon>Pichiales</taxon>
        <taxon>Pichiaceae</taxon>
        <taxon>Brettanomyces</taxon>
    </lineage>
</organism>
<evidence type="ECO:0000313" key="3">
    <source>
        <dbReference type="EMBL" id="QPG73513.1"/>
    </source>
</evidence>
<dbReference type="EMBL" id="CP064812">
    <property type="protein sequence ID" value="QPG73513.1"/>
    <property type="molecule type" value="Genomic_DNA"/>
</dbReference>